<organism evidence="2">
    <name type="scientific">Aspergillus arachidicola</name>
    <dbReference type="NCBI Taxonomy" id="656916"/>
    <lineage>
        <taxon>Eukaryota</taxon>
        <taxon>Fungi</taxon>
        <taxon>Dikarya</taxon>
        <taxon>Ascomycota</taxon>
        <taxon>Pezizomycotina</taxon>
        <taxon>Eurotiomycetes</taxon>
        <taxon>Eurotiomycetidae</taxon>
        <taxon>Eurotiales</taxon>
        <taxon>Aspergillaceae</taxon>
        <taxon>Aspergillus</taxon>
        <taxon>Aspergillus subgen. Circumdati</taxon>
    </lineage>
</organism>
<gene>
    <name evidence="2" type="ORF">BDV24DRAFT_144167</name>
</gene>
<dbReference type="EMBL" id="ML737222">
    <property type="protein sequence ID" value="KAE8335342.1"/>
    <property type="molecule type" value="Genomic_DNA"/>
</dbReference>
<dbReference type="Proteomes" id="UP000325558">
    <property type="component" value="Unassembled WGS sequence"/>
</dbReference>
<proteinExistence type="predicted"/>
<accession>A0A5N6XQU5</accession>
<evidence type="ECO:0000313" key="2">
    <source>
        <dbReference type="EMBL" id="KAE8335342.1"/>
    </source>
</evidence>
<reference evidence="2" key="1">
    <citation type="submission" date="2019-04" db="EMBL/GenBank/DDBJ databases">
        <title>Friends and foes A comparative genomics study of 23 Aspergillus species from section Flavi.</title>
        <authorList>
            <consortium name="DOE Joint Genome Institute"/>
            <person name="Kjaerbolling I."/>
            <person name="Vesth T."/>
            <person name="Frisvad J.C."/>
            <person name="Nybo J.L."/>
            <person name="Theobald S."/>
            <person name="Kildgaard S."/>
            <person name="Isbrandt T."/>
            <person name="Kuo A."/>
            <person name="Sato A."/>
            <person name="Lyhne E.K."/>
            <person name="Kogle M.E."/>
            <person name="Wiebenga A."/>
            <person name="Kun R.S."/>
            <person name="Lubbers R.J."/>
            <person name="Makela M.R."/>
            <person name="Barry K."/>
            <person name="Chovatia M."/>
            <person name="Clum A."/>
            <person name="Daum C."/>
            <person name="Haridas S."/>
            <person name="He G."/>
            <person name="LaButti K."/>
            <person name="Lipzen A."/>
            <person name="Mondo S."/>
            <person name="Riley R."/>
            <person name="Salamov A."/>
            <person name="Simmons B.A."/>
            <person name="Magnuson J.K."/>
            <person name="Henrissat B."/>
            <person name="Mortensen U.H."/>
            <person name="Larsen T.O."/>
            <person name="Devries R.P."/>
            <person name="Grigoriev I.V."/>
            <person name="Machida M."/>
            <person name="Baker S.E."/>
            <person name="Andersen M.R."/>
        </authorList>
    </citation>
    <scope>NUCLEOTIDE SEQUENCE</scope>
    <source>
        <strain evidence="2">CBS 117612</strain>
    </source>
</reference>
<dbReference type="AlphaFoldDB" id="A0A5N6XQU5"/>
<name>A0A5N6XQU5_9EURO</name>
<feature type="region of interest" description="Disordered" evidence="1">
    <location>
        <begin position="17"/>
        <end position="38"/>
    </location>
</feature>
<evidence type="ECO:0000256" key="1">
    <source>
        <dbReference type="SAM" id="MobiDB-lite"/>
    </source>
</evidence>
<protein>
    <submittedName>
        <fullName evidence="2">Uncharacterized protein</fullName>
    </submittedName>
</protein>
<sequence>MGADYTSRSERMIYDTREKSNGGNEMSGHCSGNRRSDSVKSRQSITILYSPWSMGIAIALVSVSEQDPSQLTQTFIAWYHVYGAGPPRKTDSFFITNHGAMGLVSQSTCVVVAVDIHSSFGVVTMVHSIW</sequence>